<feature type="compositionally biased region" description="Polar residues" evidence="1">
    <location>
        <begin position="1"/>
        <end position="12"/>
    </location>
</feature>
<dbReference type="Proteomes" id="UP000572817">
    <property type="component" value="Unassembled WGS sequence"/>
</dbReference>
<evidence type="ECO:0000313" key="2">
    <source>
        <dbReference type="EMBL" id="KAF4312279.1"/>
    </source>
</evidence>
<reference evidence="2" key="1">
    <citation type="submission" date="2020-04" db="EMBL/GenBank/DDBJ databases">
        <title>Genome Assembly and Annotation of Botryosphaeria dothidea sdau 11-99, a Latent Pathogen of Apple Fruit Ring Rot in China.</title>
        <authorList>
            <person name="Yu C."/>
            <person name="Diao Y."/>
            <person name="Lu Q."/>
            <person name="Zhao J."/>
            <person name="Cui S."/>
            <person name="Peng C."/>
            <person name="He B."/>
            <person name="Liu H."/>
        </authorList>
    </citation>
    <scope>NUCLEOTIDE SEQUENCE [LARGE SCALE GENOMIC DNA]</scope>
    <source>
        <strain evidence="2">Sdau11-99</strain>
    </source>
</reference>
<feature type="compositionally biased region" description="Basic and acidic residues" evidence="1">
    <location>
        <begin position="54"/>
        <end position="73"/>
    </location>
</feature>
<sequence>MSPSRTFQSSPRSRFPRKSDRSGVTSSGKVRKEEQNGASKAVKAGEESGGQDLSTEKPETPTSEEATKDHLPAEKPAAASTEAEVITEEKQKPETVAPLSGDTAKDQLPAETDAAPAAAEHVKEQSVAESAPVDTTEKPADEKLPAEVSASPSEKNVEADDAPAQEAAVPTTAEITTDAEEHDTSTKAAEDDYIPRTPTSPAKEDLHVDVPRTATTENTELFFTPAEEKPREELPSDEPPAIPEKAETRNKASASPTEEESPIETSATSTRTELPVEESTSPAVEEPVKEDLSSEEPVVPLKDEISTETLTAQTTTKEEVSPAETSTVPVSPTEEAVTIVEEKSVVVSPEEIIPEIPVTQTEDDAPTESVVQSTEVVPVDPPVVLTKDDDTHSEAASATATDLDDDASSHTTDAPEPSHTREDSVIPKGSDQKITVPRLFPNNKQGNVLQRVIEAYIINGRSDWKLFQRYLPKPKANGDDSAVKLTKVVLTRMLENCLSEVELTEGRIYLPILREQLAQLYWEDHKDKQAIKLWRKVLGDSANGDSDSIVYRARTNATRSLCNIYFTKALEAHISGEDPSKYAKKLEEAAGRGADPVTNMWWYAHCSSLMLTAWHQIYDDSDRALENFRFNAKCAVGKLEGRNPSNAESGFLLLAETLMTAADNWEGHVEGDENATRAMSLFLQHHYGLGAENDSENRSAKAQTYGPCETCETELTWGHFQTCRYCKVDLCDSCHKDLEETTLKVRGCSPIHDFFKTNGPAPHEIPKDHVLLDGEHVHYKQWIQMLKEDWGL</sequence>
<feature type="region of interest" description="Disordered" evidence="1">
    <location>
        <begin position="1"/>
        <end position="336"/>
    </location>
</feature>
<feature type="region of interest" description="Disordered" evidence="1">
    <location>
        <begin position="355"/>
        <end position="439"/>
    </location>
</feature>
<accession>A0A8H4N5T6</accession>
<organism evidence="2 3">
    <name type="scientific">Botryosphaeria dothidea</name>
    <dbReference type="NCBI Taxonomy" id="55169"/>
    <lineage>
        <taxon>Eukaryota</taxon>
        <taxon>Fungi</taxon>
        <taxon>Dikarya</taxon>
        <taxon>Ascomycota</taxon>
        <taxon>Pezizomycotina</taxon>
        <taxon>Dothideomycetes</taxon>
        <taxon>Dothideomycetes incertae sedis</taxon>
        <taxon>Botryosphaeriales</taxon>
        <taxon>Botryosphaeriaceae</taxon>
        <taxon>Botryosphaeria</taxon>
    </lineage>
</organism>
<evidence type="ECO:0000313" key="3">
    <source>
        <dbReference type="Proteomes" id="UP000572817"/>
    </source>
</evidence>
<feature type="compositionally biased region" description="Basic and acidic residues" evidence="1">
    <location>
        <begin position="135"/>
        <end position="145"/>
    </location>
</feature>
<name>A0A8H4N5T6_9PEZI</name>
<feature type="compositionally biased region" description="Basic and acidic residues" evidence="1">
    <location>
        <begin position="182"/>
        <end position="194"/>
    </location>
</feature>
<dbReference type="EMBL" id="WWBZ02000007">
    <property type="protein sequence ID" value="KAF4312279.1"/>
    <property type="molecule type" value="Genomic_DNA"/>
</dbReference>
<dbReference type="AlphaFoldDB" id="A0A8H4N5T6"/>
<keyword evidence="3" id="KW-1185">Reference proteome</keyword>
<feature type="compositionally biased region" description="Low complexity" evidence="1">
    <location>
        <begin position="109"/>
        <end position="119"/>
    </location>
</feature>
<proteinExistence type="predicted"/>
<feature type="compositionally biased region" description="Basic and acidic residues" evidence="1">
    <location>
        <begin position="416"/>
        <end position="425"/>
    </location>
</feature>
<gene>
    <name evidence="2" type="ORF">GTA08_BOTSDO12454</name>
</gene>
<protein>
    <submittedName>
        <fullName evidence="2">NACHT and TPR domain protein</fullName>
    </submittedName>
</protein>
<comment type="caution">
    <text evidence="2">The sequence shown here is derived from an EMBL/GenBank/DDBJ whole genome shotgun (WGS) entry which is preliminary data.</text>
</comment>
<dbReference type="OrthoDB" id="448455at2759"/>
<evidence type="ECO:0000256" key="1">
    <source>
        <dbReference type="SAM" id="MobiDB-lite"/>
    </source>
</evidence>